<dbReference type="InterPro" id="IPR007972">
    <property type="entry name" value="Mtfr1"/>
</dbReference>
<reference evidence="4 5" key="1">
    <citation type="submission" date="2024-05" db="EMBL/GenBank/DDBJ databases">
        <title>Genome sequencing and assembly of Indian major carp, Cirrhinus mrigala (Hamilton, 1822).</title>
        <authorList>
            <person name="Mohindra V."/>
            <person name="Chowdhury L.M."/>
            <person name="Lal K."/>
            <person name="Jena J.K."/>
        </authorList>
    </citation>
    <scope>NUCLEOTIDE SEQUENCE [LARGE SCALE GENOMIC DNA]</scope>
    <source>
        <strain evidence="4">CM1030</strain>
        <tissue evidence="4">Blood</tissue>
    </source>
</reference>
<dbReference type="GO" id="GO:0005739">
    <property type="term" value="C:mitochondrion"/>
    <property type="evidence" value="ECO:0007669"/>
    <property type="project" value="UniProtKB-SubCell"/>
</dbReference>
<sequence>PSIFPADPGTPCSTPLPLPVLTSTPICPPPPPPPPLPPPAVGTCVEVSVSDVIRQRQAAKKEKLAHCGPSAGTAPAALPSMLEVLKDMNRVKLRSVE</sequence>
<keyword evidence="5" id="KW-1185">Reference proteome</keyword>
<gene>
    <name evidence="4" type="ORF">M9458_046024</name>
</gene>
<evidence type="ECO:0000256" key="2">
    <source>
        <dbReference type="RuleBase" id="RU369053"/>
    </source>
</evidence>
<evidence type="ECO:0000313" key="5">
    <source>
        <dbReference type="Proteomes" id="UP001529510"/>
    </source>
</evidence>
<feature type="non-terminal residue" evidence="4">
    <location>
        <position position="97"/>
    </location>
</feature>
<feature type="compositionally biased region" description="Low complexity" evidence="3">
    <location>
        <begin position="10"/>
        <end position="25"/>
    </location>
</feature>
<dbReference type="GO" id="GO:0009060">
    <property type="term" value="P:aerobic respiration"/>
    <property type="evidence" value="ECO:0007669"/>
    <property type="project" value="UniProtKB-UniRule"/>
</dbReference>
<dbReference type="PANTHER" id="PTHR14215:SF0">
    <property type="entry name" value="WH2 DOMAIN-CONTAINING PROTEIN"/>
    <property type="match status" value="1"/>
</dbReference>
<feature type="region of interest" description="Disordered" evidence="3">
    <location>
        <begin position="1"/>
        <end position="37"/>
    </location>
</feature>
<keyword evidence="2" id="KW-0496">Mitochondrion</keyword>
<dbReference type="Pfam" id="PF05308">
    <property type="entry name" value="Mito_fiss_reg"/>
    <property type="match status" value="1"/>
</dbReference>
<evidence type="ECO:0000256" key="3">
    <source>
        <dbReference type="SAM" id="MobiDB-lite"/>
    </source>
</evidence>
<comment type="subcellular location">
    <subcellularLocation>
        <location evidence="2">Mitochondrion</location>
    </subcellularLocation>
</comment>
<comment type="function">
    <text evidence="2">Plays a role in mitochondrial aerobic respiration. Regulates mitochondrial organization and fission.</text>
</comment>
<comment type="caution">
    <text evidence="4">The sequence shown here is derived from an EMBL/GenBank/DDBJ whole genome shotgun (WGS) entry which is preliminary data.</text>
</comment>
<protein>
    <recommendedName>
        <fullName evidence="2">Mitochondrial fission regulator</fullName>
    </recommendedName>
</protein>
<name>A0ABD0N8I4_CIRMR</name>
<dbReference type="AlphaFoldDB" id="A0ABD0N8I4"/>
<comment type="similarity">
    <text evidence="1 2">Belongs to the MTFR1 family.</text>
</comment>
<accession>A0ABD0N8I4</accession>
<evidence type="ECO:0000313" key="4">
    <source>
        <dbReference type="EMBL" id="KAL0157948.1"/>
    </source>
</evidence>
<dbReference type="Proteomes" id="UP001529510">
    <property type="component" value="Unassembled WGS sequence"/>
</dbReference>
<dbReference type="EMBL" id="JAMKFB020000023">
    <property type="protein sequence ID" value="KAL0157948.1"/>
    <property type="molecule type" value="Genomic_DNA"/>
</dbReference>
<evidence type="ECO:0000256" key="1">
    <source>
        <dbReference type="ARBA" id="ARBA00005807"/>
    </source>
</evidence>
<proteinExistence type="inferred from homology"/>
<organism evidence="4 5">
    <name type="scientific">Cirrhinus mrigala</name>
    <name type="common">Mrigala</name>
    <dbReference type="NCBI Taxonomy" id="683832"/>
    <lineage>
        <taxon>Eukaryota</taxon>
        <taxon>Metazoa</taxon>
        <taxon>Chordata</taxon>
        <taxon>Craniata</taxon>
        <taxon>Vertebrata</taxon>
        <taxon>Euteleostomi</taxon>
        <taxon>Actinopterygii</taxon>
        <taxon>Neopterygii</taxon>
        <taxon>Teleostei</taxon>
        <taxon>Ostariophysi</taxon>
        <taxon>Cypriniformes</taxon>
        <taxon>Cyprinidae</taxon>
        <taxon>Labeoninae</taxon>
        <taxon>Labeonini</taxon>
        <taxon>Cirrhinus</taxon>
    </lineage>
</organism>
<feature type="compositionally biased region" description="Pro residues" evidence="3">
    <location>
        <begin position="26"/>
        <end position="37"/>
    </location>
</feature>
<dbReference type="PANTHER" id="PTHR14215">
    <property type="entry name" value="PROTEIN OF UNKNOWN FUNCTION DUF729"/>
    <property type="match status" value="1"/>
</dbReference>
<feature type="non-terminal residue" evidence="4">
    <location>
        <position position="1"/>
    </location>
</feature>
<dbReference type="GO" id="GO:0000266">
    <property type="term" value="P:mitochondrial fission"/>
    <property type="evidence" value="ECO:0007669"/>
    <property type="project" value="UniProtKB-UniRule"/>
</dbReference>